<organism evidence="3 4">
    <name type="scientific">Sphaerosporella brunnea</name>
    <dbReference type="NCBI Taxonomy" id="1250544"/>
    <lineage>
        <taxon>Eukaryota</taxon>
        <taxon>Fungi</taxon>
        <taxon>Dikarya</taxon>
        <taxon>Ascomycota</taxon>
        <taxon>Pezizomycotina</taxon>
        <taxon>Pezizomycetes</taxon>
        <taxon>Pezizales</taxon>
        <taxon>Pyronemataceae</taxon>
        <taxon>Sphaerosporella</taxon>
    </lineage>
</organism>
<gene>
    <name evidence="3" type="ORF">FN846DRAFT_435120</name>
</gene>
<accession>A0A5J5EHM8</accession>
<feature type="compositionally biased region" description="Basic residues" evidence="1">
    <location>
        <begin position="153"/>
        <end position="162"/>
    </location>
</feature>
<sequence length="216" mass="23916">MGRPQFVIGFQHCHKTVVTQPSLAAAAGALFVFVFFAFFFTDRPIGSDIEMSVSLGIGSELDTCSSSCCCAQTAARPLSLSVTYVRTYVTYRRKQPARQTTCGNPREGGGGLEFCSSKQQQQLRVTYYAPPRCRSEDNAALQTAVPFFSNSRQPRRRRRRRPAQPSKQAGRQGVCICEEEEEGCQATTTKGINRLQTSGMLATDGFRAYRRVQTVS</sequence>
<evidence type="ECO:0000313" key="3">
    <source>
        <dbReference type="EMBL" id="KAA8894218.1"/>
    </source>
</evidence>
<dbReference type="Proteomes" id="UP000326924">
    <property type="component" value="Unassembled WGS sequence"/>
</dbReference>
<feature type="region of interest" description="Disordered" evidence="1">
    <location>
        <begin position="144"/>
        <end position="168"/>
    </location>
</feature>
<keyword evidence="4" id="KW-1185">Reference proteome</keyword>
<dbReference type="InParanoid" id="A0A5J5EHM8"/>
<keyword evidence="2" id="KW-1133">Transmembrane helix</keyword>
<dbReference type="AlphaFoldDB" id="A0A5J5EHM8"/>
<keyword evidence="2" id="KW-0472">Membrane</keyword>
<evidence type="ECO:0000256" key="2">
    <source>
        <dbReference type="SAM" id="Phobius"/>
    </source>
</evidence>
<proteinExistence type="predicted"/>
<reference evidence="3 4" key="1">
    <citation type="submission" date="2019-09" db="EMBL/GenBank/DDBJ databases">
        <title>Draft genome of the ectomycorrhizal ascomycete Sphaerosporella brunnea.</title>
        <authorList>
            <consortium name="DOE Joint Genome Institute"/>
            <person name="Benucci G.M."/>
            <person name="Marozzi G."/>
            <person name="Antonielli L."/>
            <person name="Sanchez S."/>
            <person name="Marco P."/>
            <person name="Wang X."/>
            <person name="Falini L.B."/>
            <person name="Barry K."/>
            <person name="Haridas S."/>
            <person name="Lipzen A."/>
            <person name="Labutti K."/>
            <person name="Grigoriev I.V."/>
            <person name="Murat C."/>
            <person name="Martin F."/>
            <person name="Albertini E."/>
            <person name="Donnini D."/>
            <person name="Bonito G."/>
        </authorList>
    </citation>
    <scope>NUCLEOTIDE SEQUENCE [LARGE SCALE GENOMIC DNA]</scope>
    <source>
        <strain evidence="3 4">Sb_GMNB300</strain>
    </source>
</reference>
<keyword evidence="2" id="KW-0812">Transmembrane</keyword>
<dbReference type="EMBL" id="VXIS01000356">
    <property type="protein sequence ID" value="KAA8894218.1"/>
    <property type="molecule type" value="Genomic_DNA"/>
</dbReference>
<name>A0A5J5EHM8_9PEZI</name>
<evidence type="ECO:0000256" key="1">
    <source>
        <dbReference type="SAM" id="MobiDB-lite"/>
    </source>
</evidence>
<feature type="transmembrane region" description="Helical" evidence="2">
    <location>
        <begin position="23"/>
        <end position="41"/>
    </location>
</feature>
<evidence type="ECO:0000313" key="4">
    <source>
        <dbReference type="Proteomes" id="UP000326924"/>
    </source>
</evidence>
<comment type="caution">
    <text evidence="3">The sequence shown here is derived from an EMBL/GenBank/DDBJ whole genome shotgun (WGS) entry which is preliminary data.</text>
</comment>
<protein>
    <submittedName>
        <fullName evidence="3">Uncharacterized protein</fullName>
    </submittedName>
</protein>